<evidence type="ECO:0000256" key="5">
    <source>
        <dbReference type="ARBA" id="ARBA00023015"/>
    </source>
</evidence>
<evidence type="ECO:0000256" key="3">
    <source>
        <dbReference type="ARBA" id="ARBA00022827"/>
    </source>
</evidence>
<dbReference type="Pfam" id="PF04082">
    <property type="entry name" value="Fungal_trans"/>
    <property type="match status" value="1"/>
</dbReference>
<accession>A0A0L1J8B8</accession>
<evidence type="ECO:0000256" key="6">
    <source>
        <dbReference type="ARBA" id="ARBA00023033"/>
    </source>
</evidence>
<dbReference type="InterPro" id="IPR013087">
    <property type="entry name" value="Znf_C2H2_type"/>
</dbReference>
<keyword evidence="2" id="KW-0285">Flavoprotein</keyword>
<dbReference type="OrthoDB" id="654211at2759"/>
<dbReference type="PANTHER" id="PTHR13789:SF187">
    <property type="entry name" value="MONOOXYGENASE"/>
    <property type="match status" value="1"/>
</dbReference>
<evidence type="ECO:0000313" key="12">
    <source>
        <dbReference type="EMBL" id="KNG87668.1"/>
    </source>
</evidence>
<dbReference type="GO" id="GO:0003677">
    <property type="term" value="F:DNA binding"/>
    <property type="evidence" value="ECO:0007669"/>
    <property type="project" value="InterPro"/>
</dbReference>
<keyword evidence="3" id="KW-0274">FAD</keyword>
<keyword evidence="13" id="KW-1185">Reference proteome</keyword>
<evidence type="ECO:0000256" key="8">
    <source>
        <dbReference type="ARBA" id="ARBA00023242"/>
    </source>
</evidence>
<dbReference type="AlphaFoldDB" id="A0A0L1J8B8"/>
<evidence type="ECO:0000256" key="10">
    <source>
        <dbReference type="SAM" id="MobiDB-lite"/>
    </source>
</evidence>
<dbReference type="InterPro" id="IPR007219">
    <property type="entry name" value="XnlR_reg_dom"/>
</dbReference>
<dbReference type="GO" id="GO:0004497">
    <property type="term" value="F:monooxygenase activity"/>
    <property type="evidence" value="ECO:0007669"/>
    <property type="project" value="UniProtKB-KW"/>
</dbReference>
<evidence type="ECO:0000259" key="11">
    <source>
        <dbReference type="PROSITE" id="PS50157"/>
    </source>
</evidence>
<dbReference type="GeneID" id="26805939"/>
<keyword evidence="4" id="KW-0560">Oxidoreductase</keyword>
<dbReference type="SUPFAM" id="SSF54373">
    <property type="entry name" value="FAD-linked reductases, C-terminal domain"/>
    <property type="match status" value="1"/>
</dbReference>
<comment type="caution">
    <text evidence="12">The sequence shown here is derived from an EMBL/GenBank/DDBJ whole genome shotgun (WGS) entry which is preliminary data.</text>
</comment>
<dbReference type="GO" id="GO:0006351">
    <property type="term" value="P:DNA-templated transcription"/>
    <property type="evidence" value="ECO:0007669"/>
    <property type="project" value="InterPro"/>
</dbReference>
<keyword evidence="9" id="KW-0863">Zinc-finger</keyword>
<dbReference type="InterPro" id="IPR050493">
    <property type="entry name" value="FAD-dep_Monooxygenase_BioMet"/>
</dbReference>
<keyword evidence="9" id="KW-0862">Zinc</keyword>
<evidence type="ECO:0000256" key="1">
    <source>
        <dbReference type="ARBA" id="ARBA00007992"/>
    </source>
</evidence>
<dbReference type="RefSeq" id="XP_015408591.1">
    <property type="nucleotide sequence ID" value="XM_015549392.1"/>
</dbReference>
<dbReference type="SUPFAM" id="SSF51905">
    <property type="entry name" value="FAD/NAD(P)-binding domain"/>
    <property type="match status" value="1"/>
</dbReference>
<proteinExistence type="inferred from homology"/>
<keyword evidence="5" id="KW-0805">Transcription regulation</keyword>
<dbReference type="STRING" id="1509407.A0A0L1J8B8"/>
<comment type="similarity">
    <text evidence="1">Belongs to the paxM FAD-dependent monooxygenase family.</text>
</comment>
<dbReference type="Proteomes" id="UP000037505">
    <property type="component" value="Unassembled WGS sequence"/>
</dbReference>
<evidence type="ECO:0000313" key="13">
    <source>
        <dbReference type="Proteomes" id="UP000037505"/>
    </source>
</evidence>
<keyword evidence="8" id="KW-0539">Nucleus</keyword>
<feature type="region of interest" description="Disordered" evidence="10">
    <location>
        <begin position="136"/>
        <end position="166"/>
    </location>
</feature>
<evidence type="ECO:0000256" key="4">
    <source>
        <dbReference type="ARBA" id="ARBA00023002"/>
    </source>
</evidence>
<reference evidence="12 13" key="1">
    <citation type="submission" date="2014-06" db="EMBL/GenBank/DDBJ databases">
        <title>The Genome of the Aflatoxigenic Filamentous Fungus Aspergillus nomius.</title>
        <authorList>
            <person name="Moore M.G."/>
            <person name="Shannon B.M."/>
            <person name="Brian M.M."/>
        </authorList>
    </citation>
    <scope>NUCLEOTIDE SEQUENCE [LARGE SCALE GENOMIC DNA]</scope>
    <source>
        <strain evidence="12 13">NRRL 13137</strain>
    </source>
</reference>
<feature type="domain" description="C2H2-type" evidence="11">
    <location>
        <begin position="66"/>
        <end position="94"/>
    </location>
</feature>
<evidence type="ECO:0000256" key="9">
    <source>
        <dbReference type="PROSITE-ProRule" id="PRU00042"/>
    </source>
</evidence>
<dbReference type="CDD" id="cd12148">
    <property type="entry name" value="fungal_TF_MHR"/>
    <property type="match status" value="1"/>
</dbReference>
<sequence length="1188" mass="134204">MNAHPSHIQYQFQRLVKKSNPQRYESHTKGEATEGPVSLVPQIIHSYRAPTETSWIPYVDGVGKAVRCPECGKEFMRKDVMKRHLAKCQLKPRTMFVEEAGTTTTGAPVPDRQVIMPNMDAMDTSAQGTLNGINNLPTKKHSRRSEGSHPQLIAQENDPEGTEASQSCILPDNSLAELRWSDSQFEDIQLLLDPMLFDRVEHNHCLQWPSGVGVPCIDIDPADTFSFLARISSQESASLQTRYDCSALQRKGWEGSRVTDGTAGRQGALPPTDLPYSLTDPSSGSAACESWYHAWLSSAQAPLSSQPAYQIVHQIRNLSQHSRIMHTWSPQLEKDCIRFFSPNNIERFIKVYWTAWHPHYPVIHKATFSISSAPAHLTAAMAVMGACFSQNANDNRSAKLWLNGVEEMVFTNKYFGDLMLQDPATVNIRDIVQLLQAAYCVCTFQISEGSHISRRRTRRQRFSMLVSLARDLNLFSITHRNLDSVRGGDFCWDTFIATEECIRTMLFIYIHDTGFAIFSNYPPRMRIQEMSLSMACPEACFQAQTAAECLTAIRTWTGHQLWGCRRTMREIVQVMFCRDINLDIREYISHLGILNLWIVCSALCAEAFQINSLISVDTQLQPIRRAIHNWKLAWNQRFTIHDSFGLPKEEDTILVGNEDDWRRLGFFQNASEYWLLLNILIRRIDERQQARHDQSVQSDVELATLAIDRPYTPSRCDSPPMADLKHLISEHHRQFKPGYSCSSTIFGRHQTTTAVYTMDPTTKPLPLLSEESRIHIIVVGAGFAGLGTAIECRRRGLSVTVYERFPELKPLGDIVSFGSNGGRIFARWGSVVDRMLPVSIKLQDYGFRIHKYTGEHVHTQDSLPLDRQAPTINGHRGELHQILFNYARNELNIPINLGCEVTGYFESASGAGIQLASGDKVYGDVVIGSDGVRSQARSLVLGRETRLQSSGYAIYRAWFSNEDILADPLTRHLSENGDTFNGWIGPDVHLLVSTLKGGKDVCWVLTHKDASDISDRWSFPGKLTDVYKVLEGWDPICHRIVSKTPESALIDWKLIWQDPLPTWVSKHGRIALAGDSAHAFLPTSAQGATQALEDGVTIAICLSRAGKYRIPDALHAFEKIRYDRVRKVQETGKTTRDKWHNASWDNVKRDPKAIELPREDWILNHDAEQDANNMCDQIFGAIRGESRL</sequence>
<keyword evidence="7" id="KW-0804">Transcription</keyword>
<dbReference type="GO" id="GO:0008270">
    <property type="term" value="F:zinc ion binding"/>
    <property type="evidence" value="ECO:0007669"/>
    <property type="project" value="UniProtKB-KW"/>
</dbReference>
<dbReference type="EMBL" id="JNOM01000074">
    <property type="protein sequence ID" value="KNG87668.1"/>
    <property type="molecule type" value="Genomic_DNA"/>
</dbReference>
<organism evidence="12 13">
    <name type="scientific">Aspergillus nomiae NRRL (strain ATCC 15546 / NRRL 13137 / CBS 260.88 / M93)</name>
    <dbReference type="NCBI Taxonomy" id="1509407"/>
    <lineage>
        <taxon>Eukaryota</taxon>
        <taxon>Fungi</taxon>
        <taxon>Dikarya</taxon>
        <taxon>Ascomycota</taxon>
        <taxon>Pezizomycotina</taxon>
        <taxon>Eurotiomycetes</taxon>
        <taxon>Eurotiomycetidae</taxon>
        <taxon>Eurotiales</taxon>
        <taxon>Aspergillaceae</taxon>
        <taxon>Aspergillus</taxon>
        <taxon>Aspergillus subgen. Circumdati</taxon>
    </lineage>
</organism>
<evidence type="ECO:0000256" key="7">
    <source>
        <dbReference type="ARBA" id="ARBA00023163"/>
    </source>
</evidence>
<dbReference type="Gene3D" id="3.50.50.60">
    <property type="entry name" value="FAD/NAD(P)-binding domain"/>
    <property type="match status" value="1"/>
</dbReference>
<dbReference type="GO" id="GO:0071949">
    <property type="term" value="F:FAD binding"/>
    <property type="evidence" value="ECO:0007669"/>
    <property type="project" value="InterPro"/>
</dbReference>
<dbReference type="PROSITE" id="PS50157">
    <property type="entry name" value="ZINC_FINGER_C2H2_2"/>
    <property type="match status" value="1"/>
</dbReference>
<dbReference type="PANTHER" id="PTHR13789">
    <property type="entry name" value="MONOOXYGENASE"/>
    <property type="match status" value="1"/>
</dbReference>
<evidence type="ECO:0000256" key="2">
    <source>
        <dbReference type="ARBA" id="ARBA00022630"/>
    </source>
</evidence>
<keyword evidence="9" id="KW-0479">Metal-binding</keyword>
<protein>
    <recommendedName>
        <fullName evidence="11">C2H2-type domain-containing protein</fullName>
    </recommendedName>
</protein>
<dbReference type="Pfam" id="PF01494">
    <property type="entry name" value="FAD_binding_3"/>
    <property type="match status" value="1"/>
</dbReference>
<gene>
    <name evidence="12" type="ORF">ANOM_004135</name>
</gene>
<keyword evidence="6" id="KW-0503">Monooxygenase</keyword>
<dbReference type="InterPro" id="IPR002938">
    <property type="entry name" value="FAD-bd"/>
</dbReference>
<name>A0A0L1J8B8_ASPN3</name>
<dbReference type="InterPro" id="IPR036188">
    <property type="entry name" value="FAD/NAD-bd_sf"/>
</dbReference>
<dbReference type="PRINTS" id="PR00420">
    <property type="entry name" value="RNGMNOXGNASE"/>
</dbReference>